<dbReference type="PANTHER" id="PTHR24186:SF38">
    <property type="entry name" value="ANKYRIN REPEAT FAMILY PROTEIN"/>
    <property type="match status" value="1"/>
</dbReference>
<name>A0A7S2E7D9_9STRA</name>
<accession>A0A7S2E7D9</accession>
<proteinExistence type="predicted"/>
<gene>
    <name evidence="3" type="ORF">DBRI1063_LOCUS5501</name>
</gene>
<dbReference type="Gene3D" id="1.25.40.20">
    <property type="entry name" value="Ankyrin repeat-containing domain"/>
    <property type="match status" value="1"/>
</dbReference>
<keyword evidence="2" id="KW-0040">ANK repeat</keyword>
<evidence type="ECO:0000256" key="1">
    <source>
        <dbReference type="ARBA" id="ARBA00022737"/>
    </source>
</evidence>
<dbReference type="EMBL" id="HBGN01008572">
    <property type="protein sequence ID" value="CAD9319589.1"/>
    <property type="molecule type" value="Transcribed_RNA"/>
</dbReference>
<dbReference type="Pfam" id="PF12796">
    <property type="entry name" value="Ank_2"/>
    <property type="match status" value="1"/>
</dbReference>
<sequence>MGGKRIFTLLEQLPRRIPYYKRQRRNSAIINTIFLHLEEQPEAARQKDENGRTPLHIVCLCREVPLDLVSVLLSLWPDAVKKKDGQGFIPLHYALMFGASSLDIVSALLNTWPDAAKQENRLGLTPLHIAFCIAVPFEIVSVLLSAWPAAVKQRKYHLGTPLRMACSYGEAVPFEMTTLLVDAWLGDKESRSSSGRVAWHEYTRIPRMRADVKKLVSYVSAVYSEITDNPSPNEIMTYFVSINLWNGVAFVLNKHPGVVKAMDLDAKIMTNFLFMVGRCGRLTTMWEVLCNDQDLLGGVL</sequence>
<organism evidence="3">
    <name type="scientific">Ditylum brightwellii</name>
    <dbReference type="NCBI Taxonomy" id="49249"/>
    <lineage>
        <taxon>Eukaryota</taxon>
        <taxon>Sar</taxon>
        <taxon>Stramenopiles</taxon>
        <taxon>Ochrophyta</taxon>
        <taxon>Bacillariophyta</taxon>
        <taxon>Mediophyceae</taxon>
        <taxon>Lithodesmiophycidae</taxon>
        <taxon>Lithodesmiales</taxon>
        <taxon>Lithodesmiaceae</taxon>
        <taxon>Ditylum</taxon>
    </lineage>
</organism>
<dbReference type="AlphaFoldDB" id="A0A7S2E7D9"/>
<dbReference type="InterPro" id="IPR036770">
    <property type="entry name" value="Ankyrin_rpt-contain_sf"/>
</dbReference>
<dbReference type="SUPFAM" id="SSF48403">
    <property type="entry name" value="Ankyrin repeat"/>
    <property type="match status" value="1"/>
</dbReference>
<dbReference type="GO" id="GO:0005886">
    <property type="term" value="C:plasma membrane"/>
    <property type="evidence" value="ECO:0007669"/>
    <property type="project" value="TreeGrafter"/>
</dbReference>
<keyword evidence="1" id="KW-0677">Repeat</keyword>
<evidence type="ECO:0000256" key="2">
    <source>
        <dbReference type="ARBA" id="ARBA00023043"/>
    </source>
</evidence>
<evidence type="ECO:0000313" key="3">
    <source>
        <dbReference type="EMBL" id="CAD9319589.1"/>
    </source>
</evidence>
<reference evidence="3" key="1">
    <citation type="submission" date="2021-01" db="EMBL/GenBank/DDBJ databases">
        <authorList>
            <person name="Corre E."/>
            <person name="Pelletier E."/>
            <person name="Niang G."/>
            <person name="Scheremetjew M."/>
            <person name="Finn R."/>
            <person name="Kale V."/>
            <person name="Holt S."/>
            <person name="Cochrane G."/>
            <person name="Meng A."/>
            <person name="Brown T."/>
            <person name="Cohen L."/>
        </authorList>
    </citation>
    <scope>NUCLEOTIDE SEQUENCE</scope>
    <source>
        <strain evidence="3">Pop2</strain>
    </source>
</reference>
<protein>
    <submittedName>
        <fullName evidence="3">Uncharacterized protein</fullName>
    </submittedName>
</protein>
<dbReference type="InterPro" id="IPR002110">
    <property type="entry name" value="Ankyrin_rpt"/>
</dbReference>
<dbReference type="PANTHER" id="PTHR24186">
    <property type="entry name" value="PROTEIN PHOSPHATASE 1 REGULATORY SUBUNIT"/>
    <property type="match status" value="1"/>
</dbReference>